<dbReference type="PANTHER" id="PTHR31025">
    <property type="entry name" value="SI:CH211-196P9.1-RELATED"/>
    <property type="match status" value="1"/>
</dbReference>
<sequence length="160" mass="18592">MELTFSLRRKEIVQDQPLVSTIKQRWPGLFFEEQVYAEFSRINQIDLKSTFLTTLDNVQSQSDTRGDSQMKELIEKLDAQCSLRIKFYGGKCGSTIGRRMDNLGDFIKAFILLFGLLYALNIEYPKDLKYTFEAVQKIFVNLGSEFTERVQSLKNKLLQL</sequence>
<dbReference type="Proteomes" id="UP001274896">
    <property type="component" value="Unassembled WGS sequence"/>
</dbReference>
<evidence type="ECO:0000313" key="1">
    <source>
        <dbReference type="EMBL" id="KAK3528939.1"/>
    </source>
</evidence>
<gene>
    <name evidence="1" type="ORF">QTP70_014163</name>
</gene>
<keyword evidence="2" id="KW-1185">Reference proteome</keyword>
<organism evidence="1 2">
    <name type="scientific">Hemibagrus guttatus</name>
    <dbReference type="NCBI Taxonomy" id="175788"/>
    <lineage>
        <taxon>Eukaryota</taxon>
        <taxon>Metazoa</taxon>
        <taxon>Chordata</taxon>
        <taxon>Craniata</taxon>
        <taxon>Vertebrata</taxon>
        <taxon>Euteleostomi</taxon>
        <taxon>Actinopterygii</taxon>
        <taxon>Neopterygii</taxon>
        <taxon>Teleostei</taxon>
        <taxon>Ostariophysi</taxon>
        <taxon>Siluriformes</taxon>
        <taxon>Bagridae</taxon>
        <taxon>Hemibagrus</taxon>
    </lineage>
</organism>
<evidence type="ECO:0000313" key="2">
    <source>
        <dbReference type="Proteomes" id="UP001274896"/>
    </source>
</evidence>
<dbReference type="EMBL" id="JAUCMX010000012">
    <property type="protein sequence ID" value="KAK3528939.1"/>
    <property type="molecule type" value="Genomic_DNA"/>
</dbReference>
<comment type="caution">
    <text evidence="1">The sequence shown here is derived from an EMBL/GenBank/DDBJ whole genome shotgun (WGS) entry which is preliminary data.</text>
</comment>
<protein>
    <submittedName>
        <fullName evidence="1">Uncharacterized protein</fullName>
    </submittedName>
</protein>
<proteinExistence type="predicted"/>
<dbReference type="AlphaFoldDB" id="A0AAE0QQC3"/>
<name>A0AAE0QQC3_9TELE</name>
<reference evidence="1" key="1">
    <citation type="submission" date="2023-06" db="EMBL/GenBank/DDBJ databases">
        <title>Male Hemibagrus guttatus genome.</title>
        <authorList>
            <person name="Bian C."/>
        </authorList>
    </citation>
    <scope>NUCLEOTIDE SEQUENCE</scope>
    <source>
        <strain evidence="1">Male_cb2023</strain>
        <tissue evidence="1">Muscle</tissue>
    </source>
</reference>
<accession>A0AAE0QQC3</accession>
<dbReference type="PANTHER" id="PTHR31025:SF25">
    <property type="entry name" value="ZINC FINGER (C2H2)-60"/>
    <property type="match status" value="1"/>
</dbReference>